<name>A0A154PE85_DUFNO</name>
<feature type="compositionally biased region" description="Basic and acidic residues" evidence="1">
    <location>
        <begin position="377"/>
        <end position="390"/>
    </location>
</feature>
<feature type="compositionally biased region" description="Low complexity" evidence="1">
    <location>
        <begin position="425"/>
        <end position="434"/>
    </location>
</feature>
<feature type="region of interest" description="Disordered" evidence="1">
    <location>
        <begin position="1"/>
        <end position="101"/>
    </location>
</feature>
<gene>
    <name evidence="3" type="ORF">WN55_00192</name>
</gene>
<evidence type="ECO:0000256" key="2">
    <source>
        <dbReference type="SAM" id="Phobius"/>
    </source>
</evidence>
<protein>
    <submittedName>
        <fullName evidence="3">Uncharacterized protein</fullName>
    </submittedName>
</protein>
<evidence type="ECO:0000313" key="3">
    <source>
        <dbReference type="EMBL" id="KZC09520.1"/>
    </source>
</evidence>
<dbReference type="Proteomes" id="UP000076502">
    <property type="component" value="Unassembled WGS sequence"/>
</dbReference>
<organism evidence="3 4">
    <name type="scientific">Dufourea novaeangliae</name>
    <name type="common">Sweat bee</name>
    <dbReference type="NCBI Taxonomy" id="178035"/>
    <lineage>
        <taxon>Eukaryota</taxon>
        <taxon>Metazoa</taxon>
        <taxon>Ecdysozoa</taxon>
        <taxon>Arthropoda</taxon>
        <taxon>Hexapoda</taxon>
        <taxon>Insecta</taxon>
        <taxon>Pterygota</taxon>
        <taxon>Neoptera</taxon>
        <taxon>Endopterygota</taxon>
        <taxon>Hymenoptera</taxon>
        <taxon>Apocrita</taxon>
        <taxon>Aculeata</taxon>
        <taxon>Apoidea</taxon>
        <taxon>Anthophila</taxon>
        <taxon>Halictidae</taxon>
        <taxon>Rophitinae</taxon>
        <taxon>Dufourea</taxon>
    </lineage>
</organism>
<feature type="compositionally biased region" description="Acidic residues" evidence="1">
    <location>
        <begin position="57"/>
        <end position="68"/>
    </location>
</feature>
<feature type="compositionally biased region" description="Basic residues" evidence="1">
    <location>
        <begin position="557"/>
        <end position="578"/>
    </location>
</feature>
<dbReference type="AlphaFoldDB" id="A0A154PE85"/>
<feature type="compositionally biased region" description="Acidic residues" evidence="1">
    <location>
        <begin position="462"/>
        <end position="471"/>
    </location>
</feature>
<feature type="transmembrane region" description="Helical" evidence="2">
    <location>
        <begin position="515"/>
        <end position="535"/>
    </location>
</feature>
<feature type="region of interest" description="Disordered" evidence="1">
    <location>
        <begin position="223"/>
        <end position="249"/>
    </location>
</feature>
<keyword evidence="2" id="KW-1133">Transmembrane helix</keyword>
<feature type="region of interest" description="Disordered" evidence="1">
    <location>
        <begin position="158"/>
        <end position="184"/>
    </location>
</feature>
<keyword evidence="4" id="KW-1185">Reference proteome</keyword>
<feature type="region of interest" description="Disordered" evidence="1">
    <location>
        <begin position="557"/>
        <end position="586"/>
    </location>
</feature>
<dbReference type="OrthoDB" id="10038550at2759"/>
<reference evidence="3 4" key="1">
    <citation type="submission" date="2015-07" db="EMBL/GenBank/DDBJ databases">
        <title>The genome of Dufourea novaeangliae.</title>
        <authorList>
            <person name="Pan H."/>
            <person name="Kapheim K."/>
        </authorList>
    </citation>
    <scope>NUCLEOTIDE SEQUENCE [LARGE SCALE GENOMIC DNA]</scope>
    <source>
        <strain evidence="3">0120121106</strain>
        <tissue evidence="3">Whole body</tissue>
    </source>
</reference>
<evidence type="ECO:0000313" key="4">
    <source>
        <dbReference type="Proteomes" id="UP000076502"/>
    </source>
</evidence>
<proteinExistence type="predicted"/>
<evidence type="ECO:0000256" key="1">
    <source>
        <dbReference type="SAM" id="MobiDB-lite"/>
    </source>
</evidence>
<accession>A0A154PE85</accession>
<keyword evidence="2" id="KW-0472">Membrane</keyword>
<dbReference type="EMBL" id="KQ434870">
    <property type="protein sequence ID" value="KZC09520.1"/>
    <property type="molecule type" value="Genomic_DNA"/>
</dbReference>
<sequence length="629" mass="68877">MRDRNLVGGPVNATTKRKKKKRHLESGRYKRNQPGCWRWTRTGAQKRNGNRRLDVDKGEEDDEEEPEEGTGTPGEDRETNLEEEEDETTARRLPRVVGSTTGAGVGLPLLLLVVAVLGNQTCTTTAAPVVSDTYVSLDATPPRLLPRIPAGSTTELFSTHRRTTRRYSNPRPGNPSDDHPPINEELDYHGVSSIERDALDRGWLFTTRDPSKRIDNNVTKDSFSLVPGESTRRGGRGGGGLAHERTKSKRRQIAAASLLDDRGSTELDQVQPYRRLQATVPSRDRHTEPFSTLVRDGESERHATVRGGFVRSVTKDGYYSTRSYLEDTVGGRRFASNGDSSSTITTAPLIRTTVLPYRPVDRTVPRLLDDEGAGGSEGREEEAGGKDERNRKNKGRGVADKNGDRFAVAGDDSGEVIGGGGGGVVEWTTTTVAGPMSSWSYHPEDEEPGAGSVRTRPGPEEAVSEDEENDGEQVKVTVAQPGKGSSTSTPGTTSTTQLPPPSQDTSMGALSASSYIVSAVLVLVVGALVGVLATVSHHLHHRRLLLHEPASASILHHHRHDHHHHHHRHRHHHHHHHHHSEELPASHQRRLLLQDHHRHPGTPVSPFNSFSTRSSDIFINGIHIAVSSA</sequence>
<feature type="region of interest" description="Disordered" evidence="1">
    <location>
        <begin position="363"/>
        <end position="508"/>
    </location>
</feature>
<feature type="compositionally biased region" description="Low complexity" evidence="1">
    <location>
        <begin position="480"/>
        <end position="508"/>
    </location>
</feature>
<keyword evidence="2" id="KW-0812">Transmembrane</keyword>